<evidence type="ECO:0000313" key="4">
    <source>
        <dbReference type="Proteomes" id="UP000184147"/>
    </source>
</evidence>
<evidence type="ECO:0000256" key="1">
    <source>
        <dbReference type="ARBA" id="ARBA00022729"/>
    </source>
</evidence>
<accession>A0A1M4YH81</accession>
<gene>
    <name evidence="3" type="ORF">SAMN05444377_103100</name>
</gene>
<keyword evidence="4" id="KW-1185">Reference proteome</keyword>
<dbReference type="Proteomes" id="UP000184147">
    <property type="component" value="Unassembled WGS sequence"/>
</dbReference>
<organism evidence="3 4">
    <name type="scientific">Flavobacterium fontis</name>
    <dbReference type="NCBI Taxonomy" id="1124188"/>
    <lineage>
        <taxon>Bacteria</taxon>
        <taxon>Pseudomonadati</taxon>
        <taxon>Bacteroidota</taxon>
        <taxon>Flavobacteriia</taxon>
        <taxon>Flavobacteriales</taxon>
        <taxon>Flavobacteriaceae</taxon>
        <taxon>Flavobacterium</taxon>
    </lineage>
</organism>
<dbReference type="EMBL" id="FQVQ01000003">
    <property type="protein sequence ID" value="SHF05137.1"/>
    <property type="molecule type" value="Genomic_DNA"/>
</dbReference>
<dbReference type="RefSeq" id="WP_073361855.1">
    <property type="nucleotide sequence ID" value="NZ_FQVQ01000003.1"/>
</dbReference>
<keyword evidence="1" id="KW-0732">Signal</keyword>
<dbReference type="STRING" id="1124188.SAMN05444377_103100"/>
<dbReference type="AlphaFoldDB" id="A0A1M4YH81"/>
<reference evidence="3 4" key="1">
    <citation type="submission" date="2016-11" db="EMBL/GenBank/DDBJ databases">
        <authorList>
            <person name="Jaros S."/>
            <person name="Januszkiewicz K."/>
            <person name="Wedrychowicz H."/>
        </authorList>
    </citation>
    <scope>NUCLEOTIDE SEQUENCE [LARGE SCALE GENOMIC DNA]</scope>
    <source>
        <strain evidence="3 4">DSM 25660</strain>
    </source>
</reference>
<protein>
    <submittedName>
        <fullName evidence="3">Ig-like domain-containing protein</fullName>
    </submittedName>
</protein>
<dbReference type="InterPro" id="IPR032812">
    <property type="entry name" value="SbsA_Ig"/>
</dbReference>
<name>A0A1M4YH81_9FLAO</name>
<proteinExistence type="predicted"/>
<dbReference type="Pfam" id="PF13205">
    <property type="entry name" value="Big_5"/>
    <property type="match status" value="1"/>
</dbReference>
<evidence type="ECO:0000313" key="3">
    <source>
        <dbReference type="EMBL" id="SHF05137.1"/>
    </source>
</evidence>
<evidence type="ECO:0000259" key="2">
    <source>
        <dbReference type="Pfam" id="PF13205"/>
    </source>
</evidence>
<dbReference type="OrthoDB" id="9809989at2"/>
<sequence>MFKNVVFILLLITLLGWMPSCARRGNVTGGPKDSLAPQLISSFPKNFSTQFSGNIIKLQFDEYVKLKDLDKQLVVSPPMNTAPEVTPQNPSKILTVKIKDTLQPNTTYSFNFGQSIQDNNEGNPYQQFRFVFSTGPAIDTLRLGVKIKDALERKTDNFVSVMLYEVDANYTDSIVFKKAPKYVANSLDSAKVVRLENLKSGTYRLVAIKDLNKNNRFDPQTEKIGFQRDFVRIPNDTVYQLELFSPQRDLRITSTSHTKKSRVLVGFQGAIAKASLKLQKGNEVIPHRLVKLAGKDSAEVWFNATKGDSLTLHLQKDAYQKTFGFKVKEAKKDSLQIGIGPGGNLPFRDTLFIKPSNPLKKWDSSLMRLVRKDSSEVKFTVQYNEYRNTMAVLFDKEPQEKYKFSALPGALTDWFEQKNDTLQLNTNTGDYADYGNLKLNLKNAKRFPILVELTDSQGKLLASSYSDKSSSFSFDLIPPNTFTVRIIYDDDKDGKWTPGNFMELKQSEEVYYYPEPIEVRMNWDAEQTIDLGP</sequence>
<feature type="domain" description="SbsA Ig-like" evidence="2">
    <location>
        <begin position="33"/>
        <end position="134"/>
    </location>
</feature>